<dbReference type="AlphaFoldDB" id="A0A7T3ZX50"/>
<keyword evidence="2" id="KW-0808">Transferase</keyword>
<reference evidence="2 3" key="1">
    <citation type="submission" date="2020-12" db="EMBL/GenBank/DDBJ databases">
        <title>FDA dAtabase for Regulatory Grade micrObial Sequences (FDA-ARGOS): Supporting development and validation of Infectious Disease Dx tests.</title>
        <authorList>
            <person name="Sproer C."/>
            <person name="Gronow S."/>
            <person name="Severitt S."/>
            <person name="Schroder I."/>
            <person name="Tallon L."/>
            <person name="Sadzewicz L."/>
            <person name="Zhao X."/>
            <person name="Boylan J."/>
            <person name="Ott S."/>
            <person name="Bowen H."/>
            <person name="Vavikolanu K."/>
            <person name="Mehta A."/>
            <person name="Aluvathingal J."/>
            <person name="Nadendla S."/>
            <person name="Lowell S."/>
            <person name="Myers T."/>
            <person name="Yan Y."/>
            <person name="Sichtig H."/>
        </authorList>
    </citation>
    <scope>NUCLEOTIDE SEQUENCE [LARGE SCALE GENOMIC DNA]</scope>
    <source>
        <strain evidence="2 3">FDAARGOS_990</strain>
    </source>
</reference>
<dbReference type="PROSITE" id="PS51186">
    <property type="entry name" value="GNAT"/>
    <property type="match status" value="1"/>
</dbReference>
<evidence type="ECO:0000313" key="2">
    <source>
        <dbReference type="EMBL" id="QQB13285.1"/>
    </source>
</evidence>
<dbReference type="EMBL" id="CP065989">
    <property type="protein sequence ID" value="QQB13285.1"/>
    <property type="molecule type" value="Genomic_DNA"/>
</dbReference>
<dbReference type="PANTHER" id="PTHR43441">
    <property type="entry name" value="RIBOSOMAL-PROTEIN-SERINE ACETYLTRANSFERASE"/>
    <property type="match status" value="1"/>
</dbReference>
<protein>
    <submittedName>
        <fullName evidence="2">GNAT family N-acetyltransferase</fullName>
    </submittedName>
</protein>
<evidence type="ECO:0000313" key="3">
    <source>
        <dbReference type="Proteomes" id="UP000595374"/>
    </source>
</evidence>
<sequence>MSISLEPIVPAGRDRAALIEFFSTNAFPYHARAGVRSVGEAAEFVDSGGFLGEDGVALWVVDAELGRIGLVRIDDLGADTPEFDLRLAADHRGRGLGEAILRAVTDHLFTTTSALRFEGMTRADNVAMRKVFVRAGWTKEAHHRRAWTVEGGDRLDAVAYAILREEWETGVRIPVAWDDQPD</sequence>
<dbReference type="PANTHER" id="PTHR43441:SF11">
    <property type="entry name" value="RIBOSOMAL-PROTEIN-SERINE ACETYLTRANSFERASE"/>
    <property type="match status" value="1"/>
</dbReference>
<dbReference type="Pfam" id="PF13302">
    <property type="entry name" value="Acetyltransf_3"/>
    <property type="match status" value="1"/>
</dbReference>
<dbReference type="SUPFAM" id="SSF55729">
    <property type="entry name" value="Acyl-CoA N-acyltransferases (Nat)"/>
    <property type="match status" value="1"/>
</dbReference>
<feature type="domain" description="N-acetyltransferase" evidence="1">
    <location>
        <begin position="6"/>
        <end position="165"/>
    </location>
</feature>
<organism evidence="2 3">
    <name type="scientific">Brevibacterium casei</name>
    <dbReference type="NCBI Taxonomy" id="33889"/>
    <lineage>
        <taxon>Bacteria</taxon>
        <taxon>Bacillati</taxon>
        <taxon>Actinomycetota</taxon>
        <taxon>Actinomycetes</taxon>
        <taxon>Micrococcales</taxon>
        <taxon>Brevibacteriaceae</taxon>
        <taxon>Brevibacterium</taxon>
    </lineage>
</organism>
<accession>A0A7T3ZX50</accession>
<dbReference type="GO" id="GO:0005737">
    <property type="term" value="C:cytoplasm"/>
    <property type="evidence" value="ECO:0007669"/>
    <property type="project" value="TreeGrafter"/>
</dbReference>
<proteinExistence type="predicted"/>
<dbReference type="GO" id="GO:1990189">
    <property type="term" value="F:protein N-terminal-serine acetyltransferase activity"/>
    <property type="evidence" value="ECO:0007669"/>
    <property type="project" value="TreeGrafter"/>
</dbReference>
<evidence type="ECO:0000259" key="1">
    <source>
        <dbReference type="PROSITE" id="PS51186"/>
    </source>
</evidence>
<name>A0A7T3ZX50_9MICO</name>
<dbReference type="Proteomes" id="UP000595374">
    <property type="component" value="Chromosome"/>
</dbReference>
<dbReference type="Gene3D" id="3.40.630.30">
    <property type="match status" value="1"/>
</dbReference>
<dbReference type="InterPro" id="IPR016181">
    <property type="entry name" value="Acyl_CoA_acyltransferase"/>
</dbReference>
<dbReference type="GO" id="GO:0008999">
    <property type="term" value="F:protein-N-terminal-alanine acetyltransferase activity"/>
    <property type="evidence" value="ECO:0007669"/>
    <property type="project" value="TreeGrafter"/>
</dbReference>
<dbReference type="InterPro" id="IPR000182">
    <property type="entry name" value="GNAT_dom"/>
</dbReference>
<gene>
    <name evidence="2" type="ORF">I6H47_10540</name>
</gene>
<dbReference type="InterPro" id="IPR051908">
    <property type="entry name" value="Ribosomal_N-acetyltransferase"/>
</dbReference>
<dbReference type="RefSeq" id="WP_198498501.1">
    <property type="nucleotide sequence ID" value="NZ_CP065989.1"/>
</dbReference>